<keyword evidence="3" id="KW-1185">Reference proteome</keyword>
<dbReference type="EMBL" id="CP041036">
    <property type="protein sequence ID" value="QDE31004.1"/>
    <property type="molecule type" value="Genomic_DNA"/>
</dbReference>
<feature type="chain" id="PRO_5021258184" description="EF-hand domain-containing protein" evidence="1">
    <location>
        <begin position="26"/>
        <end position="175"/>
    </location>
</feature>
<name>A0A4Y5YE97_9GAMM</name>
<feature type="signal peptide" evidence="1">
    <location>
        <begin position="1"/>
        <end position="25"/>
    </location>
</feature>
<proteinExistence type="predicted"/>
<sequence length="175" mass="19493">MRVLRNHSMVIIFIVSLLMATEAQSHMMVAQHGTINMVNNGAFMVLSLPISAFDNIDDDNSGHLSTVEFNSHRAEIMAQILAKVQLHDNNGLRPLEGLMFSLGDDHHNADTATQLIVMGRFAIDEKSAGWTFLFGLFGESAEEKVMNMSVKRKATNQKMAFELTPNNARQKVFSL</sequence>
<dbReference type="PROSITE" id="PS00018">
    <property type="entry name" value="EF_HAND_1"/>
    <property type="match status" value="1"/>
</dbReference>
<protein>
    <recommendedName>
        <fullName evidence="4">EF-hand domain-containing protein</fullName>
    </recommendedName>
</protein>
<keyword evidence="1" id="KW-0732">Signal</keyword>
<evidence type="ECO:0008006" key="4">
    <source>
        <dbReference type="Google" id="ProtNLM"/>
    </source>
</evidence>
<dbReference type="Proteomes" id="UP000319809">
    <property type="component" value="Chromosome"/>
</dbReference>
<dbReference type="InterPro" id="IPR018247">
    <property type="entry name" value="EF_Hand_1_Ca_BS"/>
</dbReference>
<evidence type="ECO:0000313" key="3">
    <source>
        <dbReference type="Proteomes" id="UP000319809"/>
    </source>
</evidence>
<dbReference type="RefSeq" id="WP_140234010.1">
    <property type="nucleotide sequence ID" value="NZ_CP041036.1"/>
</dbReference>
<dbReference type="KEGG" id="spol:FH971_08510"/>
<reference evidence="2 3" key="1">
    <citation type="submission" date="2019-06" db="EMBL/GenBank/DDBJ databases">
        <title>The genome of Shewanella sp. SM1901.</title>
        <authorList>
            <person name="Cha Q."/>
        </authorList>
    </citation>
    <scope>NUCLEOTIDE SEQUENCE [LARGE SCALE GENOMIC DNA]</scope>
    <source>
        <strain evidence="2 3">SM1901</strain>
    </source>
</reference>
<evidence type="ECO:0000256" key="1">
    <source>
        <dbReference type="SAM" id="SignalP"/>
    </source>
</evidence>
<dbReference type="AlphaFoldDB" id="A0A4Y5YE97"/>
<organism evidence="2 3">
    <name type="scientific">Shewanella polaris</name>
    <dbReference type="NCBI Taxonomy" id="2588449"/>
    <lineage>
        <taxon>Bacteria</taxon>
        <taxon>Pseudomonadati</taxon>
        <taxon>Pseudomonadota</taxon>
        <taxon>Gammaproteobacteria</taxon>
        <taxon>Alteromonadales</taxon>
        <taxon>Shewanellaceae</taxon>
        <taxon>Shewanella</taxon>
    </lineage>
</organism>
<evidence type="ECO:0000313" key="2">
    <source>
        <dbReference type="EMBL" id="QDE31004.1"/>
    </source>
</evidence>
<gene>
    <name evidence="2" type="ORF">FH971_08510</name>
</gene>
<accession>A0A4Y5YE97</accession>